<organism evidence="3 4">
    <name type="scientific">Hortaea werneckii</name>
    <name type="common">Black yeast</name>
    <name type="synonym">Cladosporium werneckii</name>
    <dbReference type="NCBI Taxonomy" id="91943"/>
    <lineage>
        <taxon>Eukaryota</taxon>
        <taxon>Fungi</taxon>
        <taxon>Dikarya</taxon>
        <taxon>Ascomycota</taxon>
        <taxon>Pezizomycotina</taxon>
        <taxon>Dothideomycetes</taxon>
        <taxon>Dothideomycetidae</taxon>
        <taxon>Mycosphaerellales</taxon>
        <taxon>Teratosphaeriaceae</taxon>
        <taxon>Hortaea</taxon>
    </lineage>
</organism>
<evidence type="ECO:0000313" key="4">
    <source>
        <dbReference type="Proteomes" id="UP000282582"/>
    </source>
</evidence>
<sequence length="397" mass="42173">MHGTLASTALLGLSAIAAARPMSGSYSSGSSSGSDGEVAFKFPLSNGFPDIDNPSDALTTIEEQAHGTLPNASAPANGTAPPPPQPDSVNSLGFIAFNELFVLRTEVAFFTELIYNITNNVMGFDQVPNRDEVLGILNVVVAQEELHELNANGAFKKFTGKTITPCEYVFPVNNFTQAIGLASTFTDVVLGTLPDIQTIFANDGDNSLIRGVGSVIGQEGEQNGFYRNILDKVPSALPFLTGSARDFAFNAINQNFVVPGSCDASLDLLLHPASGTPLKEFGVLNVLTDPAEITSDKDSEIDFSFQTQTSKVQGQSFAVKQGMYLTYINQQNAPFSVPLMNENFDKDQVTFTASFPGQSREMNGLTIAAITNSDGPFATPDDVADATLFGPGLIEVN</sequence>
<protein>
    <recommendedName>
        <fullName evidence="5">Late sexual development protein</fullName>
    </recommendedName>
</protein>
<evidence type="ECO:0000256" key="1">
    <source>
        <dbReference type="SAM" id="MobiDB-lite"/>
    </source>
</evidence>
<dbReference type="EMBL" id="QWIK01001350">
    <property type="protein sequence ID" value="RMX95391.1"/>
    <property type="molecule type" value="Genomic_DNA"/>
</dbReference>
<evidence type="ECO:0000313" key="3">
    <source>
        <dbReference type="EMBL" id="RMX95391.1"/>
    </source>
</evidence>
<name>A0A3M6XXG3_HORWE</name>
<feature type="compositionally biased region" description="Low complexity" evidence="1">
    <location>
        <begin position="70"/>
        <end position="79"/>
    </location>
</feature>
<proteinExistence type="predicted"/>
<gene>
    <name evidence="3" type="ORF">D0868_11756</name>
</gene>
<comment type="caution">
    <text evidence="3">The sequence shown here is derived from an EMBL/GenBank/DDBJ whole genome shotgun (WGS) entry which is preliminary data.</text>
</comment>
<feature type="chain" id="PRO_5017927555" description="Late sexual development protein" evidence="2">
    <location>
        <begin position="20"/>
        <end position="397"/>
    </location>
</feature>
<feature type="signal peptide" evidence="2">
    <location>
        <begin position="1"/>
        <end position="19"/>
    </location>
</feature>
<dbReference type="Proteomes" id="UP000282582">
    <property type="component" value="Unassembled WGS sequence"/>
</dbReference>
<evidence type="ECO:0000256" key="2">
    <source>
        <dbReference type="SAM" id="SignalP"/>
    </source>
</evidence>
<keyword evidence="2" id="KW-0732">Signal</keyword>
<reference evidence="3 4" key="1">
    <citation type="journal article" date="2018" name="BMC Genomics">
        <title>Genomic evidence for intraspecific hybridization in a clonal and extremely halotolerant yeast.</title>
        <authorList>
            <person name="Gostincar C."/>
            <person name="Stajich J.E."/>
            <person name="Zupancic J."/>
            <person name="Zalar P."/>
            <person name="Gunde-Cimerman N."/>
        </authorList>
    </citation>
    <scope>NUCLEOTIDE SEQUENCE [LARGE SCALE GENOMIC DNA]</scope>
    <source>
        <strain evidence="3 4">EXF-6654</strain>
    </source>
</reference>
<accession>A0A3M6XXG3</accession>
<evidence type="ECO:0008006" key="5">
    <source>
        <dbReference type="Google" id="ProtNLM"/>
    </source>
</evidence>
<dbReference type="AlphaFoldDB" id="A0A3M6XXG3"/>
<feature type="region of interest" description="Disordered" evidence="1">
    <location>
        <begin position="68"/>
        <end position="87"/>
    </location>
</feature>